<comment type="caution">
    <text evidence="2">The sequence shown here is derived from an EMBL/GenBank/DDBJ whole genome shotgun (WGS) entry which is preliminary data.</text>
</comment>
<keyword evidence="1" id="KW-0472">Membrane</keyword>
<accession>E6LK09</accession>
<organism evidence="2 3">
    <name type="scientific">Lachnoanaerobaculum saburreum DSM 3986</name>
    <dbReference type="NCBI Taxonomy" id="887325"/>
    <lineage>
        <taxon>Bacteria</taxon>
        <taxon>Bacillati</taxon>
        <taxon>Bacillota</taxon>
        <taxon>Clostridia</taxon>
        <taxon>Lachnospirales</taxon>
        <taxon>Lachnospiraceae</taxon>
        <taxon>Lachnoanaerobaculum</taxon>
    </lineage>
</organism>
<reference evidence="2 3" key="1">
    <citation type="submission" date="2010-12" db="EMBL/GenBank/DDBJ databases">
        <authorList>
            <person name="Muzny D."/>
            <person name="Qin X."/>
            <person name="Deng J."/>
            <person name="Jiang H."/>
            <person name="Liu Y."/>
            <person name="Qu J."/>
            <person name="Song X.-Z."/>
            <person name="Zhang L."/>
            <person name="Thornton R."/>
            <person name="Coyle M."/>
            <person name="Francisco L."/>
            <person name="Jackson L."/>
            <person name="Javaid M."/>
            <person name="Korchina V."/>
            <person name="Kovar C."/>
            <person name="Mata R."/>
            <person name="Mathew T."/>
            <person name="Ngo R."/>
            <person name="Nguyen L."/>
            <person name="Nguyen N."/>
            <person name="Okwuonu G."/>
            <person name="Ongeri F."/>
            <person name="Pham C."/>
            <person name="Simmons D."/>
            <person name="Wilczek-Boney K."/>
            <person name="Hale W."/>
            <person name="Jakkamsetti A."/>
            <person name="Pham P."/>
            <person name="Ruth R."/>
            <person name="San Lucas F."/>
            <person name="Warren J."/>
            <person name="Zhang J."/>
            <person name="Zhao Z."/>
            <person name="Zhou C."/>
            <person name="Zhu D."/>
            <person name="Lee S."/>
            <person name="Bess C."/>
            <person name="Blankenburg K."/>
            <person name="Forbes L."/>
            <person name="Fu Q."/>
            <person name="Gubbala S."/>
            <person name="Hirani K."/>
            <person name="Jayaseelan J.C."/>
            <person name="Lara F."/>
            <person name="Munidasa M."/>
            <person name="Palculict T."/>
            <person name="Patil S."/>
            <person name="Pu L.-L."/>
            <person name="Saada N."/>
            <person name="Tang L."/>
            <person name="Weissenberger G."/>
            <person name="Zhu Y."/>
            <person name="Hemphill L."/>
            <person name="Shang Y."/>
            <person name="Youmans B."/>
            <person name="Ayvaz T."/>
            <person name="Ross M."/>
            <person name="Santibanez J."/>
            <person name="Aqrawi P."/>
            <person name="Gross S."/>
            <person name="Joshi V."/>
            <person name="Fowler G."/>
            <person name="Nazareth L."/>
            <person name="Reid J."/>
            <person name="Worley K."/>
            <person name="Petrosino J."/>
            <person name="Highlander S."/>
            <person name="Gibbs R."/>
        </authorList>
    </citation>
    <scope>NUCLEOTIDE SEQUENCE [LARGE SCALE GENOMIC DNA]</scope>
    <source>
        <strain evidence="2 3">DSM 3986</strain>
    </source>
</reference>
<evidence type="ECO:0000313" key="2">
    <source>
        <dbReference type="EMBL" id="EFU77868.1"/>
    </source>
</evidence>
<dbReference type="HOGENOM" id="CLU_3311962_0_0_9"/>
<keyword evidence="1" id="KW-1133">Transmembrane helix</keyword>
<dbReference type="AlphaFoldDB" id="E6LK09"/>
<keyword evidence="1" id="KW-0812">Transmembrane</keyword>
<dbReference type="Proteomes" id="UP000003434">
    <property type="component" value="Unassembled WGS sequence"/>
</dbReference>
<gene>
    <name evidence="2" type="ORF">HMPREF0381_0272</name>
</gene>
<proteinExistence type="predicted"/>
<name>E6LK09_9FIRM</name>
<evidence type="ECO:0000256" key="1">
    <source>
        <dbReference type="SAM" id="Phobius"/>
    </source>
</evidence>
<sequence length="39" mass="4640">MNNLCVDSMLFLIALFWLFIRIIFSNIDMLLFVFIVISI</sequence>
<dbReference type="EMBL" id="AEPW01000006">
    <property type="protein sequence ID" value="EFU77868.1"/>
    <property type="molecule type" value="Genomic_DNA"/>
</dbReference>
<evidence type="ECO:0000313" key="3">
    <source>
        <dbReference type="Proteomes" id="UP000003434"/>
    </source>
</evidence>
<protein>
    <submittedName>
        <fullName evidence="2">Uncharacterized protein</fullName>
    </submittedName>
</protein>
<feature type="transmembrane region" description="Helical" evidence="1">
    <location>
        <begin position="12"/>
        <end position="37"/>
    </location>
</feature>